<feature type="transmembrane region" description="Helical" evidence="1">
    <location>
        <begin position="7"/>
        <end position="29"/>
    </location>
</feature>
<comment type="caution">
    <text evidence="2">The sequence shown here is derived from an EMBL/GenBank/DDBJ whole genome shotgun (WGS) entry which is preliminary data.</text>
</comment>
<keyword evidence="1" id="KW-1133">Transmembrane helix</keyword>
<feature type="transmembrane region" description="Helical" evidence="1">
    <location>
        <begin position="49"/>
        <end position="69"/>
    </location>
</feature>
<keyword evidence="3" id="KW-1185">Reference proteome</keyword>
<protein>
    <recommendedName>
        <fullName evidence="4">DUF4386 domain-containing protein</fullName>
    </recommendedName>
</protein>
<keyword evidence="1" id="KW-0812">Transmembrane</keyword>
<evidence type="ECO:0000313" key="3">
    <source>
        <dbReference type="Proteomes" id="UP000632222"/>
    </source>
</evidence>
<proteinExistence type="predicted"/>
<dbReference type="Proteomes" id="UP000632222">
    <property type="component" value="Unassembled WGS sequence"/>
</dbReference>
<gene>
    <name evidence="2" type="ORF">GCM10008938_36040</name>
</gene>
<dbReference type="Pfam" id="PF14329">
    <property type="entry name" value="DUF4386"/>
    <property type="match status" value="1"/>
</dbReference>
<feature type="transmembrane region" description="Helical" evidence="1">
    <location>
        <begin position="167"/>
        <end position="187"/>
    </location>
</feature>
<keyword evidence="1" id="KW-0472">Membrane</keyword>
<dbReference type="InterPro" id="IPR025495">
    <property type="entry name" value="DUF4386"/>
</dbReference>
<reference evidence="3" key="1">
    <citation type="journal article" date="2019" name="Int. J. Syst. Evol. Microbiol.">
        <title>The Global Catalogue of Microorganisms (GCM) 10K type strain sequencing project: providing services to taxonomists for standard genome sequencing and annotation.</title>
        <authorList>
            <consortium name="The Broad Institute Genomics Platform"/>
            <consortium name="The Broad Institute Genome Sequencing Center for Infectious Disease"/>
            <person name="Wu L."/>
            <person name="Ma J."/>
        </authorList>
    </citation>
    <scope>NUCLEOTIDE SEQUENCE [LARGE SCALE GENOMIC DNA]</scope>
    <source>
        <strain evidence="3">JCM 14370</strain>
    </source>
</reference>
<sequence>MHPHRTTAPLIGLLFLAATATFLTSTLILDPLLKPGNDLTLLLGNQQNVVLAVWLALLDGLAILLIAAWMSPLLKPFHPALAAGFLGFKIAELFAILLYCLSPMLLLTLAGQTSTTPPETLSALQSLLMSMRSWCLQMLYLFNGMAGVMFCVLLLKSRWIPAGLSSMGLLGYLGLPIAVVLHTTGLMDTQQGAGMLFFVPGGLFELILPFWLFFKGFRQVKTPLQNLQGTGG</sequence>
<feature type="transmembrane region" description="Helical" evidence="1">
    <location>
        <begin position="90"/>
        <end position="111"/>
    </location>
</feature>
<dbReference type="RefSeq" id="WP_189004988.1">
    <property type="nucleotide sequence ID" value="NZ_BMOD01000017.1"/>
</dbReference>
<evidence type="ECO:0000256" key="1">
    <source>
        <dbReference type="SAM" id="Phobius"/>
    </source>
</evidence>
<feature type="transmembrane region" description="Helical" evidence="1">
    <location>
        <begin position="193"/>
        <end position="214"/>
    </location>
</feature>
<feature type="transmembrane region" description="Helical" evidence="1">
    <location>
        <begin position="131"/>
        <end position="155"/>
    </location>
</feature>
<dbReference type="EMBL" id="BMOD01000017">
    <property type="protein sequence ID" value="GGJ46698.1"/>
    <property type="molecule type" value="Genomic_DNA"/>
</dbReference>
<evidence type="ECO:0000313" key="2">
    <source>
        <dbReference type="EMBL" id="GGJ46698.1"/>
    </source>
</evidence>
<organism evidence="2 3">
    <name type="scientific">Deinococcus roseus</name>
    <dbReference type="NCBI Taxonomy" id="392414"/>
    <lineage>
        <taxon>Bacteria</taxon>
        <taxon>Thermotogati</taxon>
        <taxon>Deinococcota</taxon>
        <taxon>Deinococci</taxon>
        <taxon>Deinococcales</taxon>
        <taxon>Deinococcaceae</taxon>
        <taxon>Deinococcus</taxon>
    </lineage>
</organism>
<evidence type="ECO:0008006" key="4">
    <source>
        <dbReference type="Google" id="ProtNLM"/>
    </source>
</evidence>
<accession>A0ABQ2D6R8</accession>
<name>A0ABQ2D6R8_9DEIO</name>